<dbReference type="AlphaFoldDB" id="C4ZE19"/>
<evidence type="ECO:0000313" key="2">
    <source>
        <dbReference type="Proteomes" id="UP000001477"/>
    </source>
</evidence>
<sequence>MNVTAKMALHLIPEQLKSQPVFLCIDDTIISKFGTKFENVSKLFDHATHNGCNYLNGHCFVSLMLCVPVWNRDKISYLAVPLGYRMWQKKESKLELAASMVRHVMPEFSSQKNVIILCDS</sequence>
<dbReference type="PaxDb" id="515619-EUBREC_3419"/>
<name>C4ZE19_AGARV</name>
<organism evidence="1 2">
    <name type="scientific">Agathobacter rectalis (strain ATCC 33656 / DSM 3377 / JCM 17463 / KCTC 5835 / VPI 0990)</name>
    <name type="common">Eubacterium rectale</name>
    <dbReference type="NCBI Taxonomy" id="515619"/>
    <lineage>
        <taxon>Bacteria</taxon>
        <taxon>Bacillati</taxon>
        <taxon>Bacillota</taxon>
        <taxon>Clostridia</taxon>
        <taxon>Lachnospirales</taxon>
        <taxon>Lachnospiraceae</taxon>
        <taxon>Agathobacter</taxon>
    </lineage>
</organism>
<evidence type="ECO:0008006" key="3">
    <source>
        <dbReference type="Google" id="ProtNLM"/>
    </source>
</evidence>
<gene>
    <name evidence="1" type="ordered locus">EUBREC_3419</name>
</gene>
<accession>C4ZE19</accession>
<dbReference type="Proteomes" id="UP000001477">
    <property type="component" value="Chromosome"/>
</dbReference>
<dbReference type="EMBL" id="CP001107">
    <property type="protein sequence ID" value="ACR77145.1"/>
    <property type="molecule type" value="Genomic_DNA"/>
</dbReference>
<proteinExistence type="predicted"/>
<evidence type="ECO:0000313" key="1">
    <source>
        <dbReference type="EMBL" id="ACR77145.1"/>
    </source>
</evidence>
<reference evidence="1 2" key="1">
    <citation type="journal article" date="2009" name="Proc. Natl. Acad. Sci. U.S.A.">
        <title>Characterizing a model human gut microbiota composed of members of its two dominant bacterial phyla.</title>
        <authorList>
            <person name="Mahowald M.A."/>
            <person name="Rey F.E."/>
            <person name="Seedorf H."/>
            <person name="Turnbaugh P.J."/>
            <person name="Fulton R.S."/>
            <person name="Wollam A."/>
            <person name="Shah N."/>
            <person name="Wang C."/>
            <person name="Magrini V."/>
            <person name="Wilson R.K."/>
            <person name="Cantarel B.L."/>
            <person name="Coutinho P.M."/>
            <person name="Henrissat B."/>
            <person name="Crock L.W."/>
            <person name="Russell A."/>
            <person name="Verberkmoes N.C."/>
            <person name="Hettich R.L."/>
            <person name="Gordon J.I."/>
        </authorList>
    </citation>
    <scope>NUCLEOTIDE SEQUENCE [LARGE SCALE GENOMIC DNA]</scope>
    <source>
        <strain evidence="2">ATCC 33656 / DSM 3377 / JCM 17463 / KCTC 5835 / LMG 30912 / VPI 0990</strain>
    </source>
</reference>
<dbReference type="KEGG" id="ere:EUBREC_3419"/>
<protein>
    <recommendedName>
        <fullName evidence="3">Transposase IS701-like DDE domain-containing protein</fullName>
    </recommendedName>
</protein>
<dbReference type="HOGENOM" id="CLU_056343_3_0_9"/>
<dbReference type="STRING" id="515619.EUBREC_3419"/>